<protein>
    <submittedName>
        <fullName evidence="2">Uncharacterized protein</fullName>
    </submittedName>
</protein>
<reference evidence="2 3" key="1">
    <citation type="journal article" date="2015" name="Proc. Natl. Acad. Sci. U.S.A.">
        <title>The resurrection genome of Boea hygrometrica: A blueprint for survival of dehydration.</title>
        <authorList>
            <person name="Xiao L."/>
            <person name="Yang G."/>
            <person name="Zhang L."/>
            <person name="Yang X."/>
            <person name="Zhao S."/>
            <person name="Ji Z."/>
            <person name="Zhou Q."/>
            <person name="Hu M."/>
            <person name="Wang Y."/>
            <person name="Chen M."/>
            <person name="Xu Y."/>
            <person name="Jin H."/>
            <person name="Xiao X."/>
            <person name="Hu G."/>
            <person name="Bao F."/>
            <person name="Hu Y."/>
            <person name="Wan P."/>
            <person name="Li L."/>
            <person name="Deng X."/>
            <person name="Kuang T."/>
            <person name="Xiang C."/>
            <person name="Zhu J.K."/>
            <person name="Oliver M.J."/>
            <person name="He Y."/>
        </authorList>
    </citation>
    <scope>NUCLEOTIDE SEQUENCE [LARGE SCALE GENOMIC DNA]</scope>
    <source>
        <strain evidence="3">cv. XS01</strain>
    </source>
</reference>
<evidence type="ECO:0000313" key="2">
    <source>
        <dbReference type="EMBL" id="KZV41949.1"/>
    </source>
</evidence>
<keyword evidence="3" id="KW-1185">Reference proteome</keyword>
<accession>A0A2Z7C643</accession>
<dbReference type="EMBL" id="KQ999319">
    <property type="protein sequence ID" value="KZV41949.1"/>
    <property type="molecule type" value="Genomic_DNA"/>
</dbReference>
<sequence length="52" mass="5932">MTELLKRSPTPPRTSETITGKDGNHRIKSTVNSTRVREIEVDNLENFTKYGI</sequence>
<evidence type="ECO:0000256" key="1">
    <source>
        <dbReference type="SAM" id="MobiDB-lite"/>
    </source>
</evidence>
<feature type="region of interest" description="Disordered" evidence="1">
    <location>
        <begin position="1"/>
        <end position="31"/>
    </location>
</feature>
<name>A0A2Z7C643_9LAMI</name>
<evidence type="ECO:0000313" key="3">
    <source>
        <dbReference type="Proteomes" id="UP000250235"/>
    </source>
</evidence>
<dbReference type="Proteomes" id="UP000250235">
    <property type="component" value="Unassembled WGS sequence"/>
</dbReference>
<dbReference type="AlphaFoldDB" id="A0A2Z7C643"/>
<gene>
    <name evidence="2" type="ORF">F511_32334</name>
</gene>
<proteinExistence type="predicted"/>
<organism evidence="2 3">
    <name type="scientific">Dorcoceras hygrometricum</name>
    <dbReference type="NCBI Taxonomy" id="472368"/>
    <lineage>
        <taxon>Eukaryota</taxon>
        <taxon>Viridiplantae</taxon>
        <taxon>Streptophyta</taxon>
        <taxon>Embryophyta</taxon>
        <taxon>Tracheophyta</taxon>
        <taxon>Spermatophyta</taxon>
        <taxon>Magnoliopsida</taxon>
        <taxon>eudicotyledons</taxon>
        <taxon>Gunneridae</taxon>
        <taxon>Pentapetalae</taxon>
        <taxon>asterids</taxon>
        <taxon>lamiids</taxon>
        <taxon>Lamiales</taxon>
        <taxon>Gesneriaceae</taxon>
        <taxon>Didymocarpoideae</taxon>
        <taxon>Trichosporeae</taxon>
        <taxon>Loxocarpinae</taxon>
        <taxon>Dorcoceras</taxon>
    </lineage>
</organism>